<dbReference type="AlphaFoldDB" id="A0A344UB86"/>
<accession>A0A344UB86</accession>
<evidence type="ECO:0000313" key="2">
    <source>
        <dbReference type="EMBL" id="AXE28157.1"/>
    </source>
</evidence>
<dbReference type="EMBL" id="CP030864">
    <property type="protein sequence ID" value="AXE28157.1"/>
    <property type="molecule type" value="Genomic_DNA"/>
</dbReference>
<evidence type="ECO:0000256" key="1">
    <source>
        <dbReference type="SAM" id="MobiDB-lite"/>
    </source>
</evidence>
<keyword evidence="2" id="KW-0614">Plasmid</keyword>
<feature type="compositionally biased region" description="Polar residues" evidence="1">
    <location>
        <begin position="207"/>
        <end position="220"/>
    </location>
</feature>
<proteinExistence type="predicted"/>
<geneLocation type="plasmid" evidence="2 3">
    <name>unnamed2</name>
</geneLocation>
<reference evidence="2 3" key="1">
    <citation type="submission" date="2018-01" db="EMBL/GenBank/DDBJ databases">
        <title>Draft genome Sequence of streptomyces globosus LZH-48.</title>
        <authorList>
            <person name="Ran K."/>
            <person name="Li Z."/>
            <person name="Wei S."/>
            <person name="Dong R."/>
        </authorList>
    </citation>
    <scope>NUCLEOTIDE SEQUENCE [LARGE SCALE GENOMIC DNA]</scope>
    <source>
        <strain evidence="2 3">LZH-48</strain>
        <plasmid evidence="2 3">unnamed2</plasmid>
    </source>
</reference>
<dbReference type="OrthoDB" id="4337035at2"/>
<feature type="compositionally biased region" description="Low complexity" evidence="1">
    <location>
        <begin position="1"/>
        <end position="12"/>
    </location>
</feature>
<feature type="region of interest" description="Disordered" evidence="1">
    <location>
        <begin position="1"/>
        <end position="42"/>
    </location>
</feature>
<feature type="region of interest" description="Disordered" evidence="1">
    <location>
        <begin position="153"/>
        <end position="232"/>
    </location>
</feature>
<sequence>MTAVAVTAAGAGCLAGRSEPTAPDRPAVEMAGKPGTLPHPEITRLSGASRVKSDSPGHPVKIRPCPGPAPYGSHGCHESSIRFLPDDTPVRMWCWTDTTAPDARPPSDKRWFYVIEADGSPHPGEAGYVHSALIPTAEQIRVPECTTRRLLEAAPLPPAQTDPAPDPSPDPAPNRPARPTPAPPTAPAASPAPPADSTPAPPPAGRTVTQQSGRHGSPTFTDPHAVSGPGQRIPAHSRVEVQCRVHAPGMKSANPDGWWYRIADSPWNGRYYAVANTFMNGDTPGQTPPTNTDWTVPVC</sequence>
<dbReference type="KEGG" id="sgz:C0216_32225"/>
<dbReference type="Proteomes" id="UP000252004">
    <property type="component" value="Plasmid unnamed2"/>
</dbReference>
<protein>
    <submittedName>
        <fullName evidence="2">Uncharacterized protein</fullName>
    </submittedName>
</protein>
<evidence type="ECO:0000313" key="3">
    <source>
        <dbReference type="Proteomes" id="UP000252004"/>
    </source>
</evidence>
<name>A0A344UB86_9ACTN</name>
<keyword evidence="3" id="KW-1185">Reference proteome</keyword>
<gene>
    <name evidence="2" type="ORF">C0216_32225</name>
</gene>
<feature type="compositionally biased region" description="Pro residues" evidence="1">
    <location>
        <begin position="155"/>
        <end position="204"/>
    </location>
</feature>
<organism evidence="2 3">
    <name type="scientific">Streptomyces globosus</name>
    <dbReference type="NCBI Taxonomy" id="68209"/>
    <lineage>
        <taxon>Bacteria</taxon>
        <taxon>Bacillati</taxon>
        <taxon>Actinomycetota</taxon>
        <taxon>Actinomycetes</taxon>
        <taxon>Kitasatosporales</taxon>
        <taxon>Streptomycetaceae</taxon>
        <taxon>Streptomyces</taxon>
    </lineage>
</organism>